<keyword evidence="2" id="KW-1185">Reference proteome</keyword>
<evidence type="ECO:0000313" key="1">
    <source>
        <dbReference type="EMBL" id="NKE10936.1"/>
    </source>
</evidence>
<dbReference type="EMBL" id="JAAVUN010000180">
    <property type="protein sequence ID" value="NKE10936.1"/>
    <property type="molecule type" value="Genomic_DNA"/>
</dbReference>
<name>A0A846UBT6_9MICC</name>
<accession>A0A846UBT6</accession>
<sequence>MNSAKAESDSTVELELDGGVTVRWGDSTRGNLKAEVLAQLVDAREQTGAVNVYDVSSPEHPVLE</sequence>
<comment type="caution">
    <text evidence="1">The sequence shown here is derived from an EMBL/GenBank/DDBJ whole genome shotgun (WGS) entry which is preliminary data.</text>
</comment>
<dbReference type="Proteomes" id="UP000521379">
    <property type="component" value="Unassembled WGS sequence"/>
</dbReference>
<proteinExistence type="predicted"/>
<protein>
    <submittedName>
        <fullName evidence="1">Uncharacterized protein</fullName>
    </submittedName>
</protein>
<organism evidence="1 2">
    <name type="scientific">Kocuria subflava</name>
    <dbReference type="NCBI Taxonomy" id="1736139"/>
    <lineage>
        <taxon>Bacteria</taxon>
        <taxon>Bacillati</taxon>
        <taxon>Actinomycetota</taxon>
        <taxon>Actinomycetes</taxon>
        <taxon>Micrococcales</taxon>
        <taxon>Micrococcaceae</taxon>
        <taxon>Kocuria</taxon>
    </lineage>
</organism>
<gene>
    <name evidence="1" type="ORF">GTW58_13630</name>
</gene>
<dbReference type="AlphaFoldDB" id="A0A846UBT6"/>
<reference evidence="1 2" key="1">
    <citation type="submission" date="2020-02" db="EMBL/GenBank/DDBJ databases">
        <authorList>
            <person name="Sun Q."/>
        </authorList>
    </citation>
    <scope>NUCLEOTIDE SEQUENCE [LARGE SCALE GENOMIC DNA]</scope>
    <source>
        <strain evidence="1 2">YIM 13062</strain>
    </source>
</reference>
<evidence type="ECO:0000313" key="2">
    <source>
        <dbReference type="Proteomes" id="UP000521379"/>
    </source>
</evidence>